<keyword evidence="5 6" id="KW-0472">Membrane</keyword>
<evidence type="ECO:0000256" key="3">
    <source>
        <dbReference type="ARBA" id="ARBA00022692"/>
    </source>
</evidence>
<keyword evidence="3 6" id="KW-0812">Transmembrane</keyword>
<name>A0ABY4S4M5_AQUTE</name>
<evidence type="ECO:0000256" key="6">
    <source>
        <dbReference type="SAM" id="Phobius"/>
    </source>
</evidence>
<dbReference type="InterPro" id="IPR011701">
    <property type="entry name" value="MFS"/>
</dbReference>
<evidence type="ECO:0000256" key="4">
    <source>
        <dbReference type="ARBA" id="ARBA00022989"/>
    </source>
</evidence>
<dbReference type="SUPFAM" id="SSF103473">
    <property type="entry name" value="MFS general substrate transporter"/>
    <property type="match status" value="1"/>
</dbReference>
<keyword evidence="4 6" id="KW-1133">Transmembrane helix</keyword>
<feature type="domain" description="Major facilitator superfamily (MFS) profile" evidence="7">
    <location>
        <begin position="14"/>
        <end position="401"/>
    </location>
</feature>
<comment type="subcellular location">
    <subcellularLocation>
        <location evidence="1">Cell membrane</location>
        <topology evidence="1">Multi-pass membrane protein</topology>
    </subcellularLocation>
</comment>
<evidence type="ECO:0000259" key="7">
    <source>
        <dbReference type="PROSITE" id="PS50850"/>
    </source>
</evidence>
<feature type="transmembrane region" description="Helical" evidence="6">
    <location>
        <begin position="140"/>
        <end position="161"/>
    </location>
</feature>
<protein>
    <submittedName>
        <fullName evidence="8">MFS transporter</fullName>
    </submittedName>
</protein>
<gene>
    <name evidence="8" type="ORF">MW290_09585</name>
</gene>
<evidence type="ECO:0000256" key="1">
    <source>
        <dbReference type="ARBA" id="ARBA00004651"/>
    </source>
</evidence>
<dbReference type="Gene3D" id="1.20.1250.20">
    <property type="entry name" value="MFS general substrate transporter like domains"/>
    <property type="match status" value="1"/>
</dbReference>
<dbReference type="PROSITE" id="PS50850">
    <property type="entry name" value="MFS"/>
    <property type="match status" value="1"/>
</dbReference>
<feature type="transmembrane region" description="Helical" evidence="6">
    <location>
        <begin position="50"/>
        <end position="69"/>
    </location>
</feature>
<dbReference type="Proteomes" id="UP001056201">
    <property type="component" value="Chromosome 1"/>
</dbReference>
<keyword evidence="9" id="KW-1185">Reference proteome</keyword>
<feature type="transmembrane region" description="Helical" evidence="6">
    <location>
        <begin position="290"/>
        <end position="313"/>
    </location>
</feature>
<feature type="transmembrane region" description="Helical" evidence="6">
    <location>
        <begin position="225"/>
        <end position="247"/>
    </location>
</feature>
<evidence type="ECO:0000313" key="9">
    <source>
        <dbReference type="Proteomes" id="UP001056201"/>
    </source>
</evidence>
<accession>A0ABY4S4M5</accession>
<dbReference type="PANTHER" id="PTHR43124:SF3">
    <property type="entry name" value="CHLORAMPHENICOL EFFLUX PUMP RV0191"/>
    <property type="match status" value="1"/>
</dbReference>
<feature type="transmembrane region" description="Helical" evidence="6">
    <location>
        <begin position="104"/>
        <end position="128"/>
    </location>
</feature>
<dbReference type="InterPro" id="IPR020846">
    <property type="entry name" value="MFS_dom"/>
</dbReference>
<dbReference type="InterPro" id="IPR050189">
    <property type="entry name" value="MFS_Efflux_Transporters"/>
</dbReference>
<evidence type="ECO:0000256" key="2">
    <source>
        <dbReference type="ARBA" id="ARBA00022475"/>
    </source>
</evidence>
<dbReference type="PANTHER" id="PTHR43124">
    <property type="entry name" value="PURINE EFFLUX PUMP PBUE"/>
    <property type="match status" value="1"/>
</dbReference>
<proteinExistence type="predicted"/>
<feature type="transmembrane region" description="Helical" evidence="6">
    <location>
        <begin position="377"/>
        <end position="396"/>
    </location>
</feature>
<dbReference type="Pfam" id="PF07690">
    <property type="entry name" value="MFS_1"/>
    <property type="match status" value="1"/>
</dbReference>
<feature type="transmembrane region" description="Helical" evidence="6">
    <location>
        <begin position="81"/>
        <end position="98"/>
    </location>
</feature>
<sequence length="403" mass="41349">MSPSIDLPGPRPAIVARLGTAQTLAWASTYYLPAILAAPMARDLGTTVPTVLAAFSLALVVSALVGPRAGHTIDRRGGRPVLMITSLVFAAGLAGLGLCQGLPGLFVAWVVLGLGMGSGLYEAAFATLVRLYGRQARSGITGITLIAGFASTVGWPLSAWLESRYGWRATCGAWAALHLLLGLPLNAWLPRVGAGPAPAQAPAAPAAEPSAAASPTPAPRDEWRAMLVLSWVFAATLFTATALATHLPRLMQAAGASVATALLVGALIGPAQVAARLLEFGFLRRLHPLWVARLATALHPLGAGLLLLVGAAWAPVLGLLHGAGNGLLTITKGTLPLALFGSAGYGARQGWLMAPARVTQALAPVAFGLVLDRLQGHALWVTAGLGVSALAALMWLPTKTAPR</sequence>
<organism evidence="8 9">
    <name type="scientific">Aquincola tertiaricarbonis</name>
    <dbReference type="NCBI Taxonomy" id="391953"/>
    <lineage>
        <taxon>Bacteria</taxon>
        <taxon>Pseudomonadati</taxon>
        <taxon>Pseudomonadota</taxon>
        <taxon>Betaproteobacteria</taxon>
        <taxon>Burkholderiales</taxon>
        <taxon>Sphaerotilaceae</taxon>
        <taxon>Aquincola</taxon>
    </lineage>
</organism>
<evidence type="ECO:0000256" key="5">
    <source>
        <dbReference type="ARBA" id="ARBA00023136"/>
    </source>
</evidence>
<reference evidence="8" key="1">
    <citation type="submission" date="2022-05" db="EMBL/GenBank/DDBJ databases">
        <title>An RpoN-dependent PEP-CTERM gene is involved in floc formation of an Aquincola tertiaricarbonis strain.</title>
        <authorList>
            <person name="Qiu D."/>
            <person name="Xia M."/>
        </authorList>
    </citation>
    <scope>NUCLEOTIDE SEQUENCE</scope>
    <source>
        <strain evidence="8">RN12</strain>
    </source>
</reference>
<dbReference type="EMBL" id="CP097635">
    <property type="protein sequence ID" value="URI06179.1"/>
    <property type="molecule type" value="Genomic_DNA"/>
</dbReference>
<dbReference type="InterPro" id="IPR036259">
    <property type="entry name" value="MFS_trans_sf"/>
</dbReference>
<keyword evidence="2" id="KW-1003">Cell membrane</keyword>
<evidence type="ECO:0000313" key="8">
    <source>
        <dbReference type="EMBL" id="URI06179.1"/>
    </source>
</evidence>
<feature type="transmembrane region" description="Helical" evidence="6">
    <location>
        <begin position="253"/>
        <end position="278"/>
    </location>
</feature>